<feature type="transmembrane region" description="Helical" evidence="7">
    <location>
        <begin position="45"/>
        <end position="64"/>
    </location>
</feature>
<dbReference type="Proteomes" id="UP001198242">
    <property type="component" value="Unassembled WGS sequence"/>
</dbReference>
<evidence type="ECO:0000259" key="8">
    <source>
        <dbReference type="PROSITE" id="PS51849"/>
    </source>
</evidence>
<feature type="compositionally biased region" description="Pro residues" evidence="6">
    <location>
        <begin position="477"/>
        <end position="489"/>
    </location>
</feature>
<keyword evidence="3 7" id="KW-0812">Transmembrane</keyword>
<evidence type="ECO:0000313" key="9">
    <source>
        <dbReference type="EMBL" id="MCC2211416.1"/>
    </source>
</evidence>
<feature type="compositionally biased region" description="Basic and acidic residues" evidence="6">
    <location>
        <begin position="449"/>
        <end position="458"/>
    </location>
</feature>
<feature type="compositionally biased region" description="Basic and acidic residues" evidence="6">
    <location>
        <begin position="341"/>
        <end position="355"/>
    </location>
</feature>
<feature type="compositionally biased region" description="Basic and acidic residues" evidence="6">
    <location>
        <begin position="320"/>
        <end position="330"/>
    </location>
</feature>
<comment type="caution">
    <text evidence="9">The sequence shown here is derived from an EMBL/GenBank/DDBJ whole genome shotgun (WGS) entry which is preliminary data.</text>
</comment>
<evidence type="ECO:0000256" key="3">
    <source>
        <dbReference type="ARBA" id="ARBA00022692"/>
    </source>
</evidence>
<name>A0AAE3JAG9_9FIRM</name>
<dbReference type="Pfam" id="PF23750">
    <property type="entry name" value="RsgI_M"/>
    <property type="match status" value="1"/>
</dbReference>
<dbReference type="InterPro" id="IPR055431">
    <property type="entry name" value="RsgI_M"/>
</dbReference>
<dbReference type="Pfam" id="PF12791">
    <property type="entry name" value="RsgI_N"/>
    <property type="match status" value="1"/>
</dbReference>
<feature type="region of interest" description="Disordered" evidence="6">
    <location>
        <begin position="307"/>
        <end position="557"/>
    </location>
</feature>
<feature type="compositionally biased region" description="Basic and acidic residues" evidence="6">
    <location>
        <begin position="370"/>
        <end position="384"/>
    </location>
</feature>
<evidence type="ECO:0000256" key="2">
    <source>
        <dbReference type="ARBA" id="ARBA00022475"/>
    </source>
</evidence>
<keyword evidence="4 7" id="KW-1133">Transmembrane helix</keyword>
<dbReference type="RefSeq" id="WP_308456951.1">
    <property type="nucleotide sequence ID" value="NZ_JAJEQM010000017.1"/>
</dbReference>
<feature type="compositionally biased region" description="Polar residues" evidence="6">
    <location>
        <begin position="385"/>
        <end position="418"/>
    </location>
</feature>
<dbReference type="InterPro" id="IPR024449">
    <property type="entry name" value="Anti-sigma_RsgI_N"/>
</dbReference>
<accession>A0AAE3JAG9</accession>
<feature type="compositionally biased region" description="Polar residues" evidence="6">
    <location>
        <begin position="491"/>
        <end position="519"/>
    </location>
</feature>
<dbReference type="GO" id="GO:0005886">
    <property type="term" value="C:plasma membrane"/>
    <property type="evidence" value="ECO:0007669"/>
    <property type="project" value="UniProtKB-SubCell"/>
</dbReference>
<feature type="domain" description="RsgI N-terminal anti-sigma" evidence="8">
    <location>
        <begin position="1"/>
        <end position="47"/>
    </location>
</feature>
<evidence type="ECO:0000256" key="6">
    <source>
        <dbReference type="SAM" id="MobiDB-lite"/>
    </source>
</evidence>
<proteinExistence type="predicted"/>
<reference evidence="9 10" key="1">
    <citation type="submission" date="2021-10" db="EMBL/GenBank/DDBJ databases">
        <title>Anaerobic single-cell dispensing facilitates the cultivation of human gut bacteria.</title>
        <authorList>
            <person name="Afrizal A."/>
        </authorList>
    </citation>
    <scope>NUCLEOTIDE SEQUENCE [LARGE SCALE GENOMIC DNA]</scope>
    <source>
        <strain evidence="9 10">CLA-AA-H232</strain>
    </source>
</reference>
<evidence type="ECO:0000313" key="10">
    <source>
        <dbReference type="Proteomes" id="UP001198242"/>
    </source>
</evidence>
<dbReference type="EMBL" id="JAJEQM010000017">
    <property type="protein sequence ID" value="MCC2211416.1"/>
    <property type="molecule type" value="Genomic_DNA"/>
</dbReference>
<sequence>MSGIIVSVKGRYAVLLTKNSDFIKVKNKNYSVGDKVKIPQYKGQILAAAASFIVVCGGISSYFVPAKYMSVDINPSVMMTINIYNRVINTKPLNDDAEILLSKTDVSGMSVSDSMDELIKKSEEIGYLNEHNKDVIVEVVDGIGKIKLPDKNYGDVEVIIENADKADLKNAKEMGVSIAKARAIAEYTKQNGGSIEENVHKFENQSVKEIRRNLENKSEVKIESKTENKAEVKQESIPVQKSENKNISNSVQTLQPTVRTKNETVPTKEVQEVSRVTNVRRSKNIDTVSKKVNTLITEEKSNDTIFDNSITKTLPGPIQEETKITDKPQVKNDTVPESEEPTVRPIHEDKYKSDNQCEIVVPSETVKPIKTTEPKQDEPKEEIKPQTSHGGHTTSGSRPNNSNQNQDKPSDNNTNKPNGDTEINPPIPDNGNEQPPQDNPNNQPPQPQNHDKPNDIYKDNTPPQPQRPNFDGGNEPPNKPYENPQPPPDNGNLSHEPNGGNNQSPDFNEPTGPNKSNDFGGSKNDIPPEQNDGNVFLPPPSEPYGNGEDSMPHFDRE</sequence>
<keyword evidence="5 7" id="KW-0472">Membrane</keyword>
<protein>
    <submittedName>
        <fullName evidence="9">Anti-sigma factor domain-containing protein</fullName>
    </submittedName>
</protein>
<evidence type="ECO:0000256" key="7">
    <source>
        <dbReference type="SAM" id="Phobius"/>
    </source>
</evidence>
<dbReference type="AlphaFoldDB" id="A0AAE3JAG9"/>
<keyword evidence="2" id="KW-1003">Cell membrane</keyword>
<gene>
    <name evidence="9" type="ORF">LKE05_11530</name>
</gene>
<evidence type="ECO:0000256" key="5">
    <source>
        <dbReference type="ARBA" id="ARBA00023136"/>
    </source>
</evidence>
<evidence type="ECO:0000256" key="4">
    <source>
        <dbReference type="ARBA" id="ARBA00022989"/>
    </source>
</evidence>
<feature type="compositionally biased region" description="Low complexity" evidence="6">
    <location>
        <begin position="429"/>
        <end position="441"/>
    </location>
</feature>
<organism evidence="9 10">
    <name type="scientific">Hominilimicola fabiformis</name>
    <dbReference type="NCBI Taxonomy" id="2885356"/>
    <lineage>
        <taxon>Bacteria</taxon>
        <taxon>Bacillati</taxon>
        <taxon>Bacillota</taxon>
        <taxon>Clostridia</taxon>
        <taxon>Eubacteriales</taxon>
        <taxon>Oscillospiraceae</taxon>
        <taxon>Hominilimicola</taxon>
    </lineage>
</organism>
<keyword evidence="10" id="KW-1185">Reference proteome</keyword>
<evidence type="ECO:0000256" key="1">
    <source>
        <dbReference type="ARBA" id="ARBA00004162"/>
    </source>
</evidence>
<comment type="subcellular location">
    <subcellularLocation>
        <location evidence="1">Cell membrane</location>
        <topology evidence="1">Single-pass membrane protein</topology>
    </subcellularLocation>
</comment>
<dbReference type="PROSITE" id="PS51849">
    <property type="entry name" value="RSGI_N"/>
    <property type="match status" value="1"/>
</dbReference>